<dbReference type="EMBL" id="FCOJ02000031">
    <property type="protein sequence ID" value="SAK70549.1"/>
    <property type="molecule type" value="Genomic_DNA"/>
</dbReference>
<evidence type="ECO:0008006" key="3">
    <source>
        <dbReference type="Google" id="ProtNLM"/>
    </source>
</evidence>
<dbReference type="Gene3D" id="1.10.10.60">
    <property type="entry name" value="Homeodomain-like"/>
    <property type="match status" value="1"/>
</dbReference>
<evidence type="ECO:0000313" key="2">
    <source>
        <dbReference type="Proteomes" id="UP000054596"/>
    </source>
</evidence>
<dbReference type="STRING" id="1777143.AWB82_04246"/>
<comment type="caution">
    <text evidence="1">The sequence shown here is derived from an EMBL/GenBank/DDBJ whole genome shotgun (WGS) entry which is preliminary data.</text>
</comment>
<evidence type="ECO:0000313" key="1">
    <source>
        <dbReference type="EMBL" id="SAK70549.1"/>
    </source>
</evidence>
<protein>
    <recommendedName>
        <fullName evidence="3">Transposase</fullName>
    </recommendedName>
</protein>
<keyword evidence="2" id="KW-1185">Reference proteome</keyword>
<gene>
    <name evidence="1" type="ORF">AWB82_04246</name>
</gene>
<sequence>MAKKPMDEATKKRLRAARMLKAGKGPAEVALAVGVARQTVYTWKRLLDEGGIDALRAVPGRGRPARLDA</sequence>
<dbReference type="SUPFAM" id="SSF46689">
    <property type="entry name" value="Homeodomain-like"/>
    <property type="match status" value="1"/>
</dbReference>
<name>A0A158BKF9_9BURK</name>
<accession>A0A158BKF9</accession>
<proteinExistence type="predicted"/>
<dbReference type="AlphaFoldDB" id="A0A158BKF9"/>
<dbReference type="Pfam" id="PF13551">
    <property type="entry name" value="HTH_29"/>
    <property type="match status" value="1"/>
</dbReference>
<dbReference type="InterPro" id="IPR009057">
    <property type="entry name" value="Homeodomain-like_sf"/>
</dbReference>
<organism evidence="1 2">
    <name type="scientific">Caballeronia glebae</name>
    <dbReference type="NCBI Taxonomy" id="1777143"/>
    <lineage>
        <taxon>Bacteria</taxon>
        <taxon>Pseudomonadati</taxon>
        <taxon>Pseudomonadota</taxon>
        <taxon>Betaproteobacteria</taxon>
        <taxon>Burkholderiales</taxon>
        <taxon>Burkholderiaceae</taxon>
        <taxon>Caballeronia</taxon>
    </lineage>
</organism>
<reference evidence="1" key="1">
    <citation type="submission" date="2016-01" db="EMBL/GenBank/DDBJ databases">
        <authorList>
            <person name="Peeters C."/>
        </authorList>
    </citation>
    <scope>NUCLEOTIDE SEQUENCE [LARGE SCALE GENOMIC DNA]</scope>
    <source>
        <strain evidence="1">LMG 29325</strain>
    </source>
</reference>
<dbReference type="Proteomes" id="UP000054596">
    <property type="component" value="Unassembled WGS sequence"/>
</dbReference>